<dbReference type="Gene3D" id="2.30.42.10">
    <property type="match status" value="1"/>
</dbReference>
<dbReference type="GO" id="GO:0043113">
    <property type="term" value="P:receptor clustering"/>
    <property type="evidence" value="ECO:0007669"/>
    <property type="project" value="TreeGrafter"/>
</dbReference>
<sequence>MDHDFDRALPRYTYSQVDSGEDMEAYGHVAGNPLECLSLAIQLTKEQVLDADGNPVFRVGFKIGGGIDQDPSRAPFLYPDTGIYITNVEPGSPADRAGLQKHDKILRVNGVDFTMVTHDRAVKYIQREPVLHILIARTGIPPLNEVFGSRGQHAQSMQGC</sequence>
<dbReference type="GO" id="GO:0098887">
    <property type="term" value="P:neurotransmitter receptor transport, endosome to postsynaptic membrane"/>
    <property type="evidence" value="ECO:0007669"/>
    <property type="project" value="TreeGrafter"/>
</dbReference>
<dbReference type="AlphaFoldDB" id="A0AAF3E8Z4"/>
<dbReference type="PANTHER" id="PTHR23119:SF50">
    <property type="entry name" value="PDZ DOMAIN-CONTAINING PROTEIN"/>
    <property type="match status" value="1"/>
</dbReference>
<organism evidence="2 3">
    <name type="scientific">Mesorhabditis belari</name>
    <dbReference type="NCBI Taxonomy" id="2138241"/>
    <lineage>
        <taxon>Eukaryota</taxon>
        <taxon>Metazoa</taxon>
        <taxon>Ecdysozoa</taxon>
        <taxon>Nematoda</taxon>
        <taxon>Chromadorea</taxon>
        <taxon>Rhabditida</taxon>
        <taxon>Rhabditina</taxon>
        <taxon>Rhabditomorpha</taxon>
        <taxon>Rhabditoidea</taxon>
        <taxon>Rhabditidae</taxon>
        <taxon>Mesorhabditinae</taxon>
        <taxon>Mesorhabditis</taxon>
    </lineage>
</organism>
<dbReference type="GO" id="GO:0005912">
    <property type="term" value="C:adherens junction"/>
    <property type="evidence" value="ECO:0007669"/>
    <property type="project" value="TreeGrafter"/>
</dbReference>
<name>A0AAF3E8Z4_9BILA</name>
<dbReference type="InterPro" id="IPR036034">
    <property type="entry name" value="PDZ_sf"/>
</dbReference>
<dbReference type="InterPro" id="IPR050614">
    <property type="entry name" value="Synaptic_Scaffolding_LAP-MAGUK"/>
</dbReference>
<dbReference type="GO" id="GO:0098609">
    <property type="term" value="P:cell-cell adhesion"/>
    <property type="evidence" value="ECO:0007669"/>
    <property type="project" value="TreeGrafter"/>
</dbReference>
<dbReference type="CDD" id="cd10822">
    <property type="entry name" value="PDZ_TAX1BP3-like"/>
    <property type="match status" value="1"/>
</dbReference>
<dbReference type="GO" id="GO:0098968">
    <property type="term" value="P:neurotransmitter receptor transport postsynaptic membrane to endosome"/>
    <property type="evidence" value="ECO:0007669"/>
    <property type="project" value="TreeGrafter"/>
</dbReference>
<dbReference type="PANTHER" id="PTHR23119">
    <property type="entry name" value="DISCS LARGE"/>
    <property type="match status" value="1"/>
</dbReference>
<dbReference type="GO" id="GO:0045211">
    <property type="term" value="C:postsynaptic membrane"/>
    <property type="evidence" value="ECO:0007669"/>
    <property type="project" value="TreeGrafter"/>
</dbReference>
<evidence type="ECO:0000259" key="1">
    <source>
        <dbReference type="PROSITE" id="PS50106"/>
    </source>
</evidence>
<feature type="domain" description="PDZ" evidence="1">
    <location>
        <begin position="40"/>
        <end position="127"/>
    </location>
</feature>
<dbReference type="GO" id="GO:0014069">
    <property type="term" value="C:postsynaptic density"/>
    <property type="evidence" value="ECO:0007669"/>
    <property type="project" value="TreeGrafter"/>
</dbReference>
<dbReference type="Proteomes" id="UP000887575">
    <property type="component" value="Unassembled WGS sequence"/>
</dbReference>
<proteinExistence type="predicted"/>
<accession>A0AAF3E8Z4</accession>
<protein>
    <submittedName>
        <fullName evidence="3">PDZ domain-containing protein</fullName>
    </submittedName>
</protein>
<dbReference type="SMART" id="SM00228">
    <property type="entry name" value="PDZ"/>
    <property type="match status" value="1"/>
</dbReference>
<dbReference type="GO" id="GO:0016323">
    <property type="term" value="C:basolateral plasma membrane"/>
    <property type="evidence" value="ECO:0007669"/>
    <property type="project" value="TreeGrafter"/>
</dbReference>
<dbReference type="SUPFAM" id="SSF50156">
    <property type="entry name" value="PDZ domain-like"/>
    <property type="match status" value="1"/>
</dbReference>
<dbReference type="WBParaSite" id="MBELARI_LOCUS10379">
    <property type="protein sequence ID" value="MBELARI_LOCUS10379"/>
    <property type="gene ID" value="MBELARI_LOCUS10379"/>
</dbReference>
<keyword evidence="2" id="KW-1185">Reference proteome</keyword>
<evidence type="ECO:0000313" key="3">
    <source>
        <dbReference type="WBParaSite" id="MBELARI_LOCUS10379"/>
    </source>
</evidence>
<dbReference type="GO" id="GO:0019901">
    <property type="term" value="F:protein kinase binding"/>
    <property type="evidence" value="ECO:0007669"/>
    <property type="project" value="TreeGrafter"/>
</dbReference>
<reference evidence="3" key="1">
    <citation type="submission" date="2024-02" db="UniProtKB">
        <authorList>
            <consortium name="WormBaseParasite"/>
        </authorList>
    </citation>
    <scope>IDENTIFICATION</scope>
</reference>
<evidence type="ECO:0000313" key="2">
    <source>
        <dbReference type="Proteomes" id="UP000887575"/>
    </source>
</evidence>
<dbReference type="Pfam" id="PF00595">
    <property type="entry name" value="PDZ"/>
    <property type="match status" value="1"/>
</dbReference>
<dbReference type="GO" id="GO:0045197">
    <property type="term" value="P:establishment or maintenance of epithelial cell apical/basal polarity"/>
    <property type="evidence" value="ECO:0007669"/>
    <property type="project" value="TreeGrafter"/>
</dbReference>
<dbReference type="PROSITE" id="PS50106">
    <property type="entry name" value="PDZ"/>
    <property type="match status" value="1"/>
</dbReference>
<dbReference type="InterPro" id="IPR001478">
    <property type="entry name" value="PDZ"/>
</dbReference>